<accession>A0A078JH73</accession>
<dbReference type="PaxDb" id="3708-A0A078JH73"/>
<name>A0A078JH73_BRANA</name>
<dbReference type="AlphaFoldDB" id="A0A078JH73"/>
<reference evidence="1" key="2">
    <citation type="submission" date="2014-06" db="EMBL/GenBank/DDBJ databases">
        <authorList>
            <person name="Genoscope - CEA"/>
        </authorList>
    </citation>
    <scope>NUCLEOTIDE SEQUENCE</scope>
</reference>
<proteinExistence type="predicted"/>
<dbReference type="EMBL" id="LK034964">
    <property type="protein sequence ID" value="CDY65820.1"/>
    <property type="molecule type" value="Genomic_DNA"/>
</dbReference>
<evidence type="ECO:0000313" key="1">
    <source>
        <dbReference type="EMBL" id="CDY65820.1"/>
    </source>
</evidence>
<sequence>MNLVSILLGGSSFPEARLCYRTVLIVQISASCQSHGFYSSERTNCVSSFQGTNDFSCRLHFELFQNG</sequence>
<protein>
    <submittedName>
        <fullName evidence="1">BnaUnng01200D protein</fullName>
    </submittedName>
</protein>
<dbReference type="Gramene" id="CDY65820">
    <property type="protein sequence ID" value="CDY65820"/>
    <property type="gene ID" value="GSBRNA2T00048297001"/>
</dbReference>
<reference evidence="1" key="1">
    <citation type="journal article" date="2014" name="Science">
        <title>Plant genetics. Early allopolyploid evolution in the post-Neolithic Brassica napus oilseed genome.</title>
        <authorList>
            <person name="Chalhoub B."/>
            <person name="Denoeud F."/>
            <person name="Liu S."/>
            <person name="Parkin I.A."/>
            <person name="Tang H."/>
            <person name="Wang X."/>
            <person name="Chiquet J."/>
            <person name="Belcram H."/>
            <person name="Tong C."/>
            <person name="Samans B."/>
            <person name="Correa M."/>
            <person name="Da Silva C."/>
            <person name="Just J."/>
            <person name="Falentin C."/>
            <person name="Koh C.S."/>
            <person name="Le Clainche I."/>
            <person name="Bernard M."/>
            <person name="Bento P."/>
            <person name="Noel B."/>
            <person name="Labadie K."/>
            <person name="Alberti A."/>
            <person name="Charles M."/>
            <person name="Arnaud D."/>
            <person name="Guo H."/>
            <person name="Daviaud C."/>
            <person name="Alamery S."/>
            <person name="Jabbari K."/>
            <person name="Zhao M."/>
            <person name="Edger P.P."/>
            <person name="Chelaifa H."/>
            <person name="Tack D."/>
            <person name="Lassalle G."/>
            <person name="Mestiri I."/>
            <person name="Schnel N."/>
            <person name="Le Paslier M.C."/>
            <person name="Fan G."/>
            <person name="Renault V."/>
            <person name="Bayer P.E."/>
            <person name="Golicz A.A."/>
            <person name="Manoli S."/>
            <person name="Lee T.H."/>
            <person name="Thi V.H."/>
            <person name="Chalabi S."/>
            <person name="Hu Q."/>
            <person name="Fan C."/>
            <person name="Tollenaere R."/>
            <person name="Lu Y."/>
            <person name="Battail C."/>
            <person name="Shen J."/>
            <person name="Sidebottom C.H."/>
            <person name="Wang X."/>
            <person name="Canaguier A."/>
            <person name="Chauveau A."/>
            <person name="Berard A."/>
            <person name="Deniot G."/>
            <person name="Guan M."/>
            <person name="Liu Z."/>
            <person name="Sun F."/>
            <person name="Lim Y.P."/>
            <person name="Lyons E."/>
            <person name="Town C.D."/>
            <person name="Bancroft I."/>
            <person name="Wang X."/>
            <person name="Meng J."/>
            <person name="Ma J."/>
            <person name="Pires J.C."/>
            <person name="King G.J."/>
            <person name="Brunel D."/>
            <person name="Delourme R."/>
            <person name="Renard M."/>
            <person name="Aury J.M."/>
            <person name="Adams K.L."/>
            <person name="Batley J."/>
            <person name="Snowdon R.J."/>
            <person name="Tost J."/>
            <person name="Edwards D."/>
            <person name="Zhou Y."/>
            <person name="Hua W."/>
            <person name="Sharpe A.G."/>
            <person name="Paterson A.H."/>
            <person name="Guan C."/>
            <person name="Wincker P."/>
        </authorList>
    </citation>
    <scope>NUCLEOTIDE SEQUENCE [LARGE SCALE GENOMIC DNA]</scope>
</reference>
<gene>
    <name evidence="1" type="primary">BnaUnng01200D</name>
    <name evidence="1" type="ORF">GSBRNA2T00048297001</name>
</gene>
<organism evidence="1">
    <name type="scientific">Brassica napus</name>
    <name type="common">Rape</name>
    <dbReference type="NCBI Taxonomy" id="3708"/>
    <lineage>
        <taxon>Eukaryota</taxon>
        <taxon>Viridiplantae</taxon>
        <taxon>Streptophyta</taxon>
        <taxon>Embryophyta</taxon>
        <taxon>Tracheophyta</taxon>
        <taxon>Spermatophyta</taxon>
        <taxon>Magnoliopsida</taxon>
        <taxon>eudicotyledons</taxon>
        <taxon>Gunneridae</taxon>
        <taxon>Pentapetalae</taxon>
        <taxon>rosids</taxon>
        <taxon>malvids</taxon>
        <taxon>Brassicales</taxon>
        <taxon>Brassicaceae</taxon>
        <taxon>Brassiceae</taxon>
        <taxon>Brassica</taxon>
    </lineage>
</organism>